<organism evidence="1">
    <name type="scientific">marine metagenome</name>
    <dbReference type="NCBI Taxonomy" id="408172"/>
    <lineage>
        <taxon>unclassified sequences</taxon>
        <taxon>metagenomes</taxon>
        <taxon>ecological metagenomes</taxon>
    </lineage>
</organism>
<sequence>MRIILSLMICFLGILPGQIKPPDGLRENPPGVWALINS</sequence>
<proteinExistence type="predicted"/>
<accession>A0A382RWN6</accession>
<reference evidence="1" key="1">
    <citation type="submission" date="2018-05" db="EMBL/GenBank/DDBJ databases">
        <authorList>
            <person name="Lanie J.A."/>
            <person name="Ng W.-L."/>
            <person name="Kazmierczak K.M."/>
            <person name="Andrzejewski T.M."/>
            <person name="Davidsen T.M."/>
            <person name="Wayne K.J."/>
            <person name="Tettelin H."/>
            <person name="Glass J.I."/>
            <person name="Rusch D."/>
            <person name="Podicherti R."/>
            <person name="Tsui H.-C.T."/>
            <person name="Winkler M.E."/>
        </authorList>
    </citation>
    <scope>NUCLEOTIDE SEQUENCE</scope>
</reference>
<gene>
    <name evidence="1" type="ORF">METZ01_LOCUS354930</name>
</gene>
<dbReference type="EMBL" id="UINC01124727">
    <property type="protein sequence ID" value="SVD02076.1"/>
    <property type="molecule type" value="Genomic_DNA"/>
</dbReference>
<protein>
    <submittedName>
        <fullName evidence="1">Uncharacterized protein</fullName>
    </submittedName>
</protein>
<name>A0A382RWN6_9ZZZZ</name>
<evidence type="ECO:0000313" key="1">
    <source>
        <dbReference type="EMBL" id="SVD02076.1"/>
    </source>
</evidence>
<dbReference type="AlphaFoldDB" id="A0A382RWN6"/>
<feature type="non-terminal residue" evidence="1">
    <location>
        <position position="38"/>
    </location>
</feature>